<organism evidence="3 4">
    <name type="scientific">Isachenkonia alkalipeptolytica</name>
    <dbReference type="NCBI Taxonomy" id="2565777"/>
    <lineage>
        <taxon>Bacteria</taxon>
        <taxon>Bacillati</taxon>
        <taxon>Bacillota</taxon>
        <taxon>Clostridia</taxon>
        <taxon>Eubacteriales</taxon>
        <taxon>Clostridiaceae</taxon>
        <taxon>Isachenkonia</taxon>
    </lineage>
</organism>
<feature type="domain" description="Peptidase M28" evidence="2">
    <location>
        <begin position="275"/>
        <end position="472"/>
    </location>
</feature>
<evidence type="ECO:0000313" key="4">
    <source>
        <dbReference type="Proteomes" id="UP000449710"/>
    </source>
</evidence>
<dbReference type="PANTHER" id="PTHR12147:SF26">
    <property type="entry name" value="PEPTIDASE M28 DOMAIN-CONTAINING PROTEIN"/>
    <property type="match status" value="1"/>
</dbReference>
<dbReference type="GO" id="GO:0006508">
    <property type="term" value="P:proteolysis"/>
    <property type="evidence" value="ECO:0007669"/>
    <property type="project" value="InterPro"/>
</dbReference>
<dbReference type="PANTHER" id="PTHR12147">
    <property type="entry name" value="METALLOPEPTIDASE M28 FAMILY MEMBER"/>
    <property type="match status" value="1"/>
</dbReference>
<dbReference type="EMBL" id="SUMG01000006">
    <property type="protein sequence ID" value="NBG88184.1"/>
    <property type="molecule type" value="Genomic_DNA"/>
</dbReference>
<gene>
    <name evidence="3" type="ORF">ISALK_06680</name>
</gene>
<feature type="chain" id="PRO_5041297819" evidence="1">
    <location>
        <begin position="20"/>
        <end position="488"/>
    </location>
</feature>
<dbReference type="InterPro" id="IPR045175">
    <property type="entry name" value="M28_fam"/>
</dbReference>
<accession>A0AA44BDC8</accession>
<keyword evidence="1" id="KW-0732">Signal</keyword>
<dbReference type="Pfam" id="PF04389">
    <property type="entry name" value="Peptidase_M28"/>
    <property type="match status" value="1"/>
</dbReference>
<protein>
    <submittedName>
        <fullName evidence="3">Zn-dependent exopeptidase M28</fullName>
    </submittedName>
</protein>
<dbReference type="Proteomes" id="UP000449710">
    <property type="component" value="Unassembled WGS sequence"/>
</dbReference>
<evidence type="ECO:0000256" key="1">
    <source>
        <dbReference type="SAM" id="SignalP"/>
    </source>
</evidence>
<reference evidence="3 4" key="1">
    <citation type="submission" date="2019-04" db="EMBL/GenBank/DDBJ databases">
        <title>Isachenkonia alkalipeptolytica gen. nov. sp. nov. a new anaerobic, alkiliphilic organothrophic bacterium capable to reduce synthesized ferrihydrite isolated from a soda lake.</title>
        <authorList>
            <person name="Toshchakov S.V."/>
            <person name="Zavarzina D.G."/>
            <person name="Zhilina T.N."/>
            <person name="Kostrikina N.A."/>
            <person name="Kublanov I.V."/>
        </authorList>
    </citation>
    <scope>NUCLEOTIDE SEQUENCE [LARGE SCALE GENOMIC DNA]</scope>
    <source>
        <strain evidence="3 4">Z-1701</strain>
    </source>
</reference>
<dbReference type="InterPro" id="IPR007484">
    <property type="entry name" value="Peptidase_M28"/>
</dbReference>
<evidence type="ECO:0000259" key="2">
    <source>
        <dbReference type="Pfam" id="PF04389"/>
    </source>
</evidence>
<dbReference type="RefSeq" id="WP_160720459.1">
    <property type="nucleotide sequence ID" value="NZ_SUMG01000006.1"/>
</dbReference>
<sequence length="488" mass="55381">MRKKGTLILILLLIFPLLACNESDLDSDKSTEFNLEEAFSAEEAYHHIEALTGEAMEGRRAGTEGNRRAKEYIKNHFASLGLSPLGDEESYYQWYTQQDLTFTKEASLTLLDDEGEIHKEFTNRKDYILLRRSVSGEHSNRFERVAMDSDFSLESSITLIEEEAMEENSSLEIESPIILAENMEQLHVLLQDHRDEIEGLILLPQDPVSNFTGESLPMYIKPGFLYLDADTMEENTPDVMYITRSTFDEILSLKDQGYTLQAKGGFTHEEVSVANVIGGYESPEDTKDTLLLIAHFDHLGKDSDGSVNPGALDNASGTAVMMEMARVITEENMEIPFNIEFIAFNGEEDGLLGSFHYADTMDHDPEDLKVINLDMVGASDVDYLLIDPSDRVPEESLYILVESILKEKEIDYRLQRNSGGSDHIPFSLKGADVLLLLDYSHQIFDNHYHNHYDTMDIIDQERLGLFGNILLETLQRNSLFSDREARRD</sequence>
<dbReference type="AlphaFoldDB" id="A0AA44BDC8"/>
<dbReference type="SUPFAM" id="SSF53187">
    <property type="entry name" value="Zn-dependent exopeptidases"/>
    <property type="match status" value="1"/>
</dbReference>
<comment type="caution">
    <text evidence="3">The sequence shown here is derived from an EMBL/GenBank/DDBJ whole genome shotgun (WGS) entry which is preliminary data.</text>
</comment>
<evidence type="ECO:0000313" key="3">
    <source>
        <dbReference type="EMBL" id="NBG88184.1"/>
    </source>
</evidence>
<feature type="signal peptide" evidence="1">
    <location>
        <begin position="1"/>
        <end position="19"/>
    </location>
</feature>
<proteinExistence type="predicted"/>
<dbReference type="GO" id="GO:0008235">
    <property type="term" value="F:metalloexopeptidase activity"/>
    <property type="evidence" value="ECO:0007669"/>
    <property type="project" value="InterPro"/>
</dbReference>
<keyword evidence="4" id="KW-1185">Reference proteome</keyword>
<name>A0AA44BDC8_9CLOT</name>
<dbReference type="Gene3D" id="3.40.630.10">
    <property type="entry name" value="Zn peptidases"/>
    <property type="match status" value="2"/>
</dbReference>